<keyword evidence="2" id="KW-1185">Reference proteome</keyword>
<evidence type="ECO:0000313" key="2">
    <source>
        <dbReference type="Proteomes" id="UP001374579"/>
    </source>
</evidence>
<accession>A0AAN9G5D0</accession>
<sequence>MASLMCVLCGKSSIGPILEQEALMRNILDVFVEFGHLYFDELIDKLIASGVLQPKHHDIITVQRERSQIARQLWMLLMRIPPKKFKEQVQPVLEELGLWREKTSFQAKTEMCLRCVMEHMMPIEELADKLVTEGFLKGAEYRDVVKSRLFEISKWELIFDCLKREHSNACLLEICENLLEEFEIPVPPRFSQILEIGIPCACSAKPDTRADEGEPAEAPTGPLCNTCRAPATFPRQDSQLVLEELHANIEQPTDETADEVELRPRSCCHFRKQRMAQTHRFQKDVMKPMTSKRLSG</sequence>
<protein>
    <submittedName>
        <fullName evidence="1">Uncharacterized protein</fullName>
    </submittedName>
</protein>
<gene>
    <name evidence="1" type="ORF">V1264_006752</name>
</gene>
<dbReference type="Proteomes" id="UP001374579">
    <property type="component" value="Unassembled WGS sequence"/>
</dbReference>
<dbReference type="AlphaFoldDB" id="A0AAN9G5D0"/>
<proteinExistence type="predicted"/>
<name>A0AAN9G5D0_9CAEN</name>
<dbReference type="EMBL" id="JBAMIC010000018">
    <property type="protein sequence ID" value="KAK7095329.1"/>
    <property type="molecule type" value="Genomic_DNA"/>
</dbReference>
<organism evidence="1 2">
    <name type="scientific">Littorina saxatilis</name>
    <dbReference type="NCBI Taxonomy" id="31220"/>
    <lineage>
        <taxon>Eukaryota</taxon>
        <taxon>Metazoa</taxon>
        <taxon>Spiralia</taxon>
        <taxon>Lophotrochozoa</taxon>
        <taxon>Mollusca</taxon>
        <taxon>Gastropoda</taxon>
        <taxon>Caenogastropoda</taxon>
        <taxon>Littorinimorpha</taxon>
        <taxon>Littorinoidea</taxon>
        <taxon>Littorinidae</taxon>
        <taxon>Littorina</taxon>
    </lineage>
</organism>
<evidence type="ECO:0000313" key="1">
    <source>
        <dbReference type="EMBL" id="KAK7095329.1"/>
    </source>
</evidence>
<comment type="caution">
    <text evidence="1">The sequence shown here is derived from an EMBL/GenBank/DDBJ whole genome shotgun (WGS) entry which is preliminary data.</text>
</comment>
<reference evidence="1 2" key="1">
    <citation type="submission" date="2024-02" db="EMBL/GenBank/DDBJ databases">
        <title>Chromosome-scale genome assembly of the rough periwinkle Littorina saxatilis.</title>
        <authorList>
            <person name="De Jode A."/>
            <person name="Faria R."/>
            <person name="Formenti G."/>
            <person name="Sims Y."/>
            <person name="Smith T.P."/>
            <person name="Tracey A."/>
            <person name="Wood J.M.D."/>
            <person name="Zagrodzka Z.B."/>
            <person name="Johannesson K."/>
            <person name="Butlin R.K."/>
            <person name="Leder E.H."/>
        </authorList>
    </citation>
    <scope>NUCLEOTIDE SEQUENCE [LARGE SCALE GENOMIC DNA]</scope>
    <source>
        <strain evidence="1">Snail1</strain>
        <tissue evidence="1">Muscle</tissue>
    </source>
</reference>